<dbReference type="EMBL" id="HACG01039423">
    <property type="protein sequence ID" value="CEK86288.1"/>
    <property type="molecule type" value="Transcribed_RNA"/>
</dbReference>
<feature type="non-terminal residue" evidence="1">
    <location>
        <position position="1"/>
    </location>
</feature>
<protein>
    <submittedName>
        <fullName evidence="1">Uncharacterized protein</fullName>
    </submittedName>
</protein>
<organism evidence="1">
    <name type="scientific">Arion vulgaris</name>
    <dbReference type="NCBI Taxonomy" id="1028688"/>
    <lineage>
        <taxon>Eukaryota</taxon>
        <taxon>Metazoa</taxon>
        <taxon>Spiralia</taxon>
        <taxon>Lophotrochozoa</taxon>
        <taxon>Mollusca</taxon>
        <taxon>Gastropoda</taxon>
        <taxon>Heterobranchia</taxon>
        <taxon>Euthyneura</taxon>
        <taxon>Panpulmonata</taxon>
        <taxon>Eupulmonata</taxon>
        <taxon>Stylommatophora</taxon>
        <taxon>Helicina</taxon>
        <taxon>Arionoidea</taxon>
        <taxon>Arionidae</taxon>
        <taxon>Arion</taxon>
    </lineage>
</organism>
<gene>
    <name evidence="1" type="primary">ORF153002</name>
</gene>
<reference evidence="1" key="1">
    <citation type="submission" date="2014-12" db="EMBL/GenBank/DDBJ databases">
        <title>Insight into the proteome of Arion vulgaris.</title>
        <authorList>
            <person name="Aradska J."/>
            <person name="Bulat T."/>
            <person name="Smidak R."/>
            <person name="Sarate P."/>
            <person name="Gangsoo J."/>
            <person name="Sialana F."/>
            <person name="Bilban M."/>
            <person name="Lubec G."/>
        </authorList>
    </citation>
    <scope>NUCLEOTIDE SEQUENCE</scope>
    <source>
        <tissue evidence="1">Skin</tissue>
    </source>
</reference>
<dbReference type="AlphaFoldDB" id="A0A0B7AZS6"/>
<accession>A0A0B7AZS6</accession>
<proteinExistence type="predicted"/>
<sequence>IPLLFGVAIDWMMKKCCRGKIGIKWVGNSILEKRLNVLPQIERYGEIDCRLYVNV</sequence>
<name>A0A0B7AZS6_9EUPU</name>
<evidence type="ECO:0000313" key="1">
    <source>
        <dbReference type="EMBL" id="CEK86288.1"/>
    </source>
</evidence>